<evidence type="ECO:0000313" key="1">
    <source>
        <dbReference type="EMBL" id="AWT59098.1"/>
    </source>
</evidence>
<dbReference type="Pfam" id="PF26099">
    <property type="entry name" value="DUF8034"/>
    <property type="match status" value="1"/>
</dbReference>
<accession>A0A2Z4ADU3</accession>
<dbReference type="KEGG" id="mtar:DF168_00275"/>
<dbReference type="Proteomes" id="UP000247465">
    <property type="component" value="Chromosome"/>
</dbReference>
<gene>
    <name evidence="1" type="ORF">DF168_00275</name>
</gene>
<protein>
    <submittedName>
        <fullName evidence="1">Uncharacterized protein</fullName>
    </submittedName>
</protein>
<sequence length="611" mass="70507">MSDKRSTFLAESITSPPDWAIRERHLIRTMNEAAPVFQCRYTRADGTFVWREDWPGMDGSDDGYESYHNWPLFYSLGGSDKLHEESRFLWESVTRQFTEYGQVYREFDAYYDWMHHGESSIYFYYFGLADPNREPDRSRALRFAGFYTGDDPDALNWDADKRMIRSPINGSRGPRFENSWDDWATHRWILANYPVPFDDLDVPTTPRTGSEDTVRIADWNDDAVFEVILKALNDRQMRCDVPLNLTCTSLVSHAYILTGEDRYRRWVLDYLEAWAGRIKANDGICPDNVGPSGQVGETMDGKWWGGYYGWRWPHGFMSIIEPLTIAAMNAVLLTGDLTYLDIPRGQLDRILDLGREEEGRLMVPYRHTDEGWTSYRPLSPHHAAQIWYLSQEEGDRERLERIPETQTDWLEVKPGRGKGDDIHFGPWYCYLDGRNEDYPAKILDQQYAEVLRRMDAIRNDHGDPESWDVHHWQDHNPVHTEALLQLTCGGPQIVYHGGLLHVRLRYFDGERNRPGLPDGVAALVTQMDAESTTVKLANIDTVETRQLILQGGAFGEHQITTVETINSPDCTRRVVDVNSSCFSVELPPGRSLGLKIGTERFSRRPTYVQPV</sequence>
<reference evidence="1 2" key="1">
    <citation type="submission" date="2018-06" db="EMBL/GenBank/DDBJ databases">
        <title>Draft Genome Sequence of a Novel Marine Bacterium Related to the Verrucomicrobia.</title>
        <authorList>
            <person name="Vosseberg J."/>
            <person name="Martijn J."/>
            <person name="Ettema T.J.G."/>
        </authorList>
    </citation>
    <scope>NUCLEOTIDE SEQUENCE [LARGE SCALE GENOMIC DNA]</scope>
    <source>
        <strain evidence="1">TARA_B100001123</strain>
    </source>
</reference>
<dbReference type="InterPro" id="IPR058347">
    <property type="entry name" value="DUF8034"/>
</dbReference>
<name>A0A2Z4ADU3_9BACT</name>
<dbReference type="EMBL" id="CP029803">
    <property type="protein sequence ID" value="AWT59098.1"/>
    <property type="molecule type" value="Genomic_DNA"/>
</dbReference>
<organism evidence="1 2">
    <name type="scientific">Candidatus Moanibacter tarae</name>
    <dbReference type="NCBI Taxonomy" id="2200854"/>
    <lineage>
        <taxon>Bacteria</taxon>
        <taxon>Pseudomonadati</taxon>
        <taxon>Verrucomicrobiota</taxon>
        <taxon>Opitutia</taxon>
        <taxon>Puniceicoccales</taxon>
        <taxon>Puniceicoccales incertae sedis</taxon>
        <taxon>Candidatus Moanibacter</taxon>
    </lineage>
</organism>
<proteinExistence type="predicted"/>
<evidence type="ECO:0000313" key="2">
    <source>
        <dbReference type="Proteomes" id="UP000247465"/>
    </source>
</evidence>
<dbReference type="AlphaFoldDB" id="A0A2Z4ADU3"/>